<organism evidence="1 2">
    <name type="scientific">Muricomes intestini</name>
    <dbReference type="NCBI Taxonomy" id="1796634"/>
    <lineage>
        <taxon>Bacteria</taxon>
        <taxon>Bacillati</taxon>
        <taxon>Bacillota</taxon>
        <taxon>Clostridia</taxon>
        <taxon>Lachnospirales</taxon>
        <taxon>Lachnospiraceae</taxon>
        <taxon>Muricomes</taxon>
    </lineage>
</organism>
<proteinExistence type="predicted"/>
<name>A0A4V2UQM8_9FIRM</name>
<protein>
    <submittedName>
        <fullName evidence="1">Uncharacterized protein</fullName>
    </submittedName>
</protein>
<sequence>MAKNKKEIKKLYKNLQEVCSEMSDHISCLSEEQQRDETELRYLKEFIRYKEQEEEYHYFRENAHEEYEENMPFSNLTL</sequence>
<evidence type="ECO:0000313" key="1">
    <source>
        <dbReference type="EMBL" id="TCS71658.1"/>
    </source>
</evidence>
<evidence type="ECO:0000313" key="2">
    <source>
        <dbReference type="Proteomes" id="UP000295726"/>
    </source>
</evidence>
<dbReference type="EMBL" id="SLZZ01000059">
    <property type="protein sequence ID" value="TCS71658.1"/>
    <property type="molecule type" value="Genomic_DNA"/>
</dbReference>
<dbReference type="OrthoDB" id="9923422at2"/>
<reference evidence="1 2" key="1">
    <citation type="submission" date="2019-03" db="EMBL/GenBank/DDBJ databases">
        <title>Genomic Encyclopedia of Type Strains, Phase IV (KMG-IV): sequencing the most valuable type-strain genomes for metagenomic binning, comparative biology and taxonomic classification.</title>
        <authorList>
            <person name="Goeker M."/>
        </authorList>
    </citation>
    <scope>NUCLEOTIDE SEQUENCE [LARGE SCALE GENOMIC DNA]</scope>
    <source>
        <strain evidence="1 2">DSM 29489</strain>
    </source>
</reference>
<accession>A0A4V2UQM8</accession>
<comment type="caution">
    <text evidence="1">The sequence shown here is derived from an EMBL/GenBank/DDBJ whole genome shotgun (WGS) entry which is preliminary data.</text>
</comment>
<dbReference type="Proteomes" id="UP000295726">
    <property type="component" value="Unassembled WGS sequence"/>
</dbReference>
<gene>
    <name evidence="1" type="ORF">EDD59_1593</name>
</gene>
<dbReference type="RefSeq" id="WP_132384262.1">
    <property type="nucleotide sequence ID" value="NZ_DAIPCY010000002.1"/>
</dbReference>
<keyword evidence="2" id="KW-1185">Reference proteome</keyword>
<dbReference type="AlphaFoldDB" id="A0A4V2UQM8"/>